<dbReference type="InterPro" id="IPR022689">
    <property type="entry name" value="Iron_dep_repressor"/>
</dbReference>
<keyword evidence="6" id="KW-0678">Repressor</keyword>
<dbReference type="Pfam" id="PF02742">
    <property type="entry name" value="Fe_dep_repr_C"/>
    <property type="match status" value="1"/>
</dbReference>
<keyword evidence="7" id="KW-0805">Transcription regulation</keyword>
<evidence type="ECO:0000313" key="15">
    <source>
        <dbReference type="EMBL" id="MFC3291645.1"/>
    </source>
</evidence>
<dbReference type="SMART" id="SM00347">
    <property type="entry name" value="HTH_MARR"/>
    <property type="match status" value="1"/>
</dbReference>
<evidence type="ECO:0000256" key="12">
    <source>
        <dbReference type="ARBA" id="ARBA00025185"/>
    </source>
</evidence>
<dbReference type="SUPFAM" id="SSF46785">
    <property type="entry name" value="Winged helix' DNA-binding domain"/>
    <property type="match status" value="1"/>
</dbReference>
<comment type="caution">
    <text evidence="15">The sequence shown here is derived from an EMBL/GenBank/DDBJ whole genome shotgun (WGS) entry which is preliminary data.</text>
</comment>
<dbReference type="NCBIfam" id="NF008273">
    <property type="entry name" value="PRK11050.1"/>
    <property type="match status" value="1"/>
</dbReference>
<dbReference type="InterPro" id="IPR001367">
    <property type="entry name" value="Fe_dep_repressor"/>
</dbReference>
<evidence type="ECO:0000313" key="16">
    <source>
        <dbReference type="Proteomes" id="UP001595640"/>
    </source>
</evidence>
<keyword evidence="8" id="KW-0238">DNA-binding</keyword>
<proteinExistence type="inferred from homology"/>
<keyword evidence="10" id="KW-0804">Transcription</keyword>
<dbReference type="InterPro" id="IPR036421">
    <property type="entry name" value="Fe_dep_repressor_sf"/>
</dbReference>
<dbReference type="InterPro" id="IPR022687">
    <property type="entry name" value="HTH_DTXR"/>
</dbReference>
<comment type="subcellular location">
    <subcellularLocation>
        <location evidence="1">Cytoplasm</location>
    </subcellularLocation>
</comment>
<evidence type="ECO:0000259" key="14">
    <source>
        <dbReference type="PROSITE" id="PS50944"/>
    </source>
</evidence>
<evidence type="ECO:0000256" key="2">
    <source>
        <dbReference type="ARBA" id="ARBA00007871"/>
    </source>
</evidence>
<evidence type="ECO:0000256" key="10">
    <source>
        <dbReference type="ARBA" id="ARBA00023163"/>
    </source>
</evidence>
<keyword evidence="5" id="KW-0963">Cytoplasm</keyword>
<gene>
    <name evidence="15" type="primary">mntR</name>
    <name evidence="15" type="ORF">ACFOEI_06155</name>
</gene>
<dbReference type="EMBL" id="JBHRUH010000011">
    <property type="protein sequence ID" value="MFC3291645.1"/>
    <property type="molecule type" value="Genomic_DNA"/>
</dbReference>
<accession>A0ABV7LZM5</accession>
<dbReference type="Pfam" id="PF01325">
    <property type="entry name" value="Fe_dep_repress"/>
    <property type="match status" value="1"/>
</dbReference>
<keyword evidence="16" id="KW-1185">Reference proteome</keyword>
<dbReference type="PANTHER" id="PTHR33238:SF11">
    <property type="entry name" value="TRANSCRIPTIONAL REGULATOR MNTR"/>
    <property type="match status" value="1"/>
</dbReference>
<reference evidence="16" key="1">
    <citation type="journal article" date="2019" name="Int. J. Syst. Evol. Microbiol.">
        <title>The Global Catalogue of Microorganisms (GCM) 10K type strain sequencing project: providing services to taxonomists for standard genome sequencing and annotation.</title>
        <authorList>
            <consortium name="The Broad Institute Genomics Platform"/>
            <consortium name="The Broad Institute Genome Sequencing Center for Infectious Disease"/>
            <person name="Wu L."/>
            <person name="Ma J."/>
        </authorList>
    </citation>
    <scope>NUCLEOTIDE SEQUENCE [LARGE SCALE GENOMIC DNA]</scope>
    <source>
        <strain evidence="16">KCTC 12847</strain>
    </source>
</reference>
<evidence type="ECO:0000256" key="3">
    <source>
        <dbReference type="ARBA" id="ARBA00011738"/>
    </source>
</evidence>
<feature type="domain" description="HTH dtxR-type" evidence="14">
    <location>
        <begin position="30"/>
        <end position="91"/>
    </location>
</feature>
<evidence type="ECO:0000256" key="4">
    <source>
        <dbReference type="ARBA" id="ARBA00022386"/>
    </source>
</evidence>
<comment type="subunit">
    <text evidence="3">Homodimer.</text>
</comment>
<dbReference type="Proteomes" id="UP001595640">
    <property type="component" value="Unassembled WGS sequence"/>
</dbReference>
<dbReference type="InterPro" id="IPR036390">
    <property type="entry name" value="WH_DNA-bd_sf"/>
</dbReference>
<dbReference type="InterPro" id="IPR000835">
    <property type="entry name" value="HTH_MarR-typ"/>
</dbReference>
<dbReference type="InterPro" id="IPR050536">
    <property type="entry name" value="DtxR_MntR_Metal-Reg"/>
</dbReference>
<comment type="similarity">
    <text evidence="2">Belongs to the DtxR/MntR family.</text>
</comment>
<dbReference type="InterPro" id="IPR036388">
    <property type="entry name" value="WH-like_DNA-bd_sf"/>
</dbReference>
<evidence type="ECO:0000256" key="8">
    <source>
        <dbReference type="ARBA" id="ARBA00023125"/>
    </source>
</evidence>
<dbReference type="RefSeq" id="WP_019018989.1">
    <property type="nucleotide sequence ID" value="NZ_BMXD01000005.1"/>
</dbReference>
<dbReference type="PANTHER" id="PTHR33238">
    <property type="entry name" value="IRON (METAL) DEPENDENT REPRESSOR, DTXR FAMILY"/>
    <property type="match status" value="1"/>
</dbReference>
<evidence type="ECO:0000256" key="9">
    <source>
        <dbReference type="ARBA" id="ARBA00023159"/>
    </source>
</evidence>
<dbReference type="Gene3D" id="1.10.10.10">
    <property type="entry name" value="Winged helix-like DNA-binding domain superfamily/Winged helix DNA-binding domain"/>
    <property type="match status" value="1"/>
</dbReference>
<dbReference type="SMART" id="SM00529">
    <property type="entry name" value="HTH_DTXR"/>
    <property type="match status" value="1"/>
</dbReference>
<evidence type="ECO:0000256" key="5">
    <source>
        <dbReference type="ARBA" id="ARBA00022490"/>
    </source>
</evidence>
<name>A0ABV7LZM5_9GAMM</name>
<dbReference type="PROSITE" id="PS50944">
    <property type="entry name" value="HTH_DTXR"/>
    <property type="match status" value="1"/>
</dbReference>
<evidence type="ECO:0000256" key="13">
    <source>
        <dbReference type="ARBA" id="ARBA00032593"/>
    </source>
</evidence>
<organism evidence="15 16">
    <name type="scientific">Modicisalibacter luteus</name>
    <dbReference type="NCBI Taxonomy" id="453962"/>
    <lineage>
        <taxon>Bacteria</taxon>
        <taxon>Pseudomonadati</taxon>
        <taxon>Pseudomonadota</taxon>
        <taxon>Gammaproteobacteria</taxon>
        <taxon>Oceanospirillales</taxon>
        <taxon>Halomonadaceae</taxon>
        <taxon>Modicisalibacter</taxon>
    </lineage>
</organism>
<evidence type="ECO:0000256" key="11">
    <source>
        <dbReference type="ARBA" id="ARBA00023211"/>
    </source>
</evidence>
<evidence type="ECO:0000256" key="6">
    <source>
        <dbReference type="ARBA" id="ARBA00022491"/>
    </source>
</evidence>
<protein>
    <recommendedName>
        <fullName evidence="4">Transcriptional regulator MntR</fullName>
    </recommendedName>
    <alternativeName>
        <fullName evidence="13">Manganese transport regulator</fullName>
    </alternativeName>
</protein>
<keyword evidence="9" id="KW-0010">Activator</keyword>
<dbReference type="Gene3D" id="1.10.60.10">
    <property type="entry name" value="Iron dependent repressor, metal binding and dimerisation domain"/>
    <property type="match status" value="1"/>
</dbReference>
<keyword evidence="11" id="KW-0464">Manganese</keyword>
<evidence type="ECO:0000256" key="7">
    <source>
        <dbReference type="ARBA" id="ARBA00023015"/>
    </source>
</evidence>
<comment type="function">
    <text evidence="12">In the presence of manganese, represses expression of mntH and mntS. Up-regulates expression of mntP.</text>
</comment>
<evidence type="ECO:0000256" key="1">
    <source>
        <dbReference type="ARBA" id="ARBA00004496"/>
    </source>
</evidence>
<sequence length="148" mass="16756">MTSHFDASRESLMAPDSHVEGFRKARDARRTELFEDYVELIDDLISDEGEARQVDIARRLGVTQPTVAKMLNRLVEEGLIIKRPYRGLFLTKEGERLAAASRRRHMIVEAVLCRMGVSADTARIDAEGIEHHVSSETLAAFEQFLKKS</sequence>